<dbReference type="GO" id="GO:0055085">
    <property type="term" value="P:transmembrane transport"/>
    <property type="evidence" value="ECO:0007669"/>
    <property type="project" value="InterPro"/>
</dbReference>
<keyword evidence="6 7" id="KW-0472">Membrane</keyword>
<accession>A0A7Z1AY84</accession>
<dbReference type="PANTHER" id="PTHR43386:SF25">
    <property type="entry name" value="PEPTIDE ABC TRANSPORTER PERMEASE PROTEIN"/>
    <property type="match status" value="1"/>
</dbReference>
<evidence type="ECO:0000256" key="7">
    <source>
        <dbReference type="RuleBase" id="RU363032"/>
    </source>
</evidence>
<feature type="transmembrane region" description="Helical" evidence="7">
    <location>
        <begin position="7"/>
        <end position="31"/>
    </location>
</feature>
<feature type="transmembrane region" description="Helical" evidence="7">
    <location>
        <begin position="234"/>
        <end position="256"/>
    </location>
</feature>
<dbReference type="InterPro" id="IPR000515">
    <property type="entry name" value="MetI-like"/>
</dbReference>
<protein>
    <recommendedName>
        <fullName evidence="8">ABC transmembrane type-1 domain-containing protein</fullName>
    </recommendedName>
</protein>
<dbReference type="GO" id="GO:0005886">
    <property type="term" value="C:plasma membrane"/>
    <property type="evidence" value="ECO:0007669"/>
    <property type="project" value="UniProtKB-SubCell"/>
</dbReference>
<dbReference type="EMBL" id="MSIF01000007">
    <property type="protein sequence ID" value="OLF10205.1"/>
    <property type="molecule type" value="Genomic_DNA"/>
</dbReference>
<dbReference type="Pfam" id="PF00528">
    <property type="entry name" value="BPD_transp_1"/>
    <property type="match status" value="1"/>
</dbReference>
<evidence type="ECO:0000313" key="9">
    <source>
        <dbReference type="EMBL" id="OLF10205.1"/>
    </source>
</evidence>
<dbReference type="InterPro" id="IPR050366">
    <property type="entry name" value="BP-dependent_transpt_permease"/>
</dbReference>
<evidence type="ECO:0000256" key="4">
    <source>
        <dbReference type="ARBA" id="ARBA00022692"/>
    </source>
</evidence>
<comment type="subcellular location">
    <subcellularLocation>
        <location evidence="1 7">Cell membrane</location>
        <topology evidence="1 7">Multi-pass membrane protein</topology>
    </subcellularLocation>
</comment>
<keyword evidence="2 7" id="KW-0813">Transport</keyword>
<feature type="transmembrane region" description="Helical" evidence="7">
    <location>
        <begin position="73"/>
        <end position="98"/>
    </location>
</feature>
<evidence type="ECO:0000313" key="10">
    <source>
        <dbReference type="Proteomes" id="UP000185696"/>
    </source>
</evidence>
<dbReference type="CDD" id="cd06261">
    <property type="entry name" value="TM_PBP2"/>
    <property type="match status" value="1"/>
</dbReference>
<name>A0A7Z1AY84_9PSEU</name>
<evidence type="ECO:0000256" key="2">
    <source>
        <dbReference type="ARBA" id="ARBA00022448"/>
    </source>
</evidence>
<sequence length="283" mass="29636">MPRARPSAGLIIALTVLIGLLLAALLAPWVAPYDPLAQNLDNRLAGPSGAHLLGTDQFGRDVLSRLIWGGRNAFGGVAIAVGVTFVVGVLWGTVAGYWPRYAGTTLMRLADIMIAFPTMVLAVAITGSLGAGLVTSMVSIGLVLSPNTAQLTRSGVLAVRQQQFVQSARLSGVRTPVILARHVLPMALRPVVVQLTIYTGLAFVIQGVLSFLGLGVPKPAPSWGSDLSDAYAQILSAPAQIVAPGVLLGVVVLCVYRVGDALRDRMSTGVVRTERTEDDLIVA</sequence>
<keyword evidence="10" id="KW-1185">Reference proteome</keyword>
<feature type="domain" description="ABC transmembrane type-1" evidence="8">
    <location>
        <begin position="70"/>
        <end position="259"/>
    </location>
</feature>
<evidence type="ECO:0000256" key="1">
    <source>
        <dbReference type="ARBA" id="ARBA00004651"/>
    </source>
</evidence>
<dbReference type="PROSITE" id="PS50928">
    <property type="entry name" value="ABC_TM1"/>
    <property type="match status" value="1"/>
</dbReference>
<dbReference type="RefSeq" id="WP_075133926.1">
    <property type="nucleotide sequence ID" value="NZ_MSIF01000007.1"/>
</dbReference>
<evidence type="ECO:0000256" key="6">
    <source>
        <dbReference type="ARBA" id="ARBA00023136"/>
    </source>
</evidence>
<feature type="transmembrane region" description="Helical" evidence="7">
    <location>
        <begin position="119"/>
        <end position="144"/>
    </location>
</feature>
<dbReference type="SUPFAM" id="SSF161098">
    <property type="entry name" value="MetI-like"/>
    <property type="match status" value="1"/>
</dbReference>
<keyword evidence="5 7" id="KW-1133">Transmembrane helix</keyword>
<evidence type="ECO:0000256" key="3">
    <source>
        <dbReference type="ARBA" id="ARBA00022475"/>
    </source>
</evidence>
<comment type="similarity">
    <text evidence="7">Belongs to the binding-protein-dependent transport system permease family.</text>
</comment>
<comment type="caution">
    <text evidence="9">The sequence shown here is derived from an EMBL/GenBank/DDBJ whole genome shotgun (WGS) entry which is preliminary data.</text>
</comment>
<dbReference type="OrthoDB" id="3531748at2"/>
<reference evidence="9 10" key="1">
    <citation type="submission" date="2016-12" db="EMBL/GenBank/DDBJ databases">
        <title>The draft genome sequence of Actinophytocola xinjiangensis.</title>
        <authorList>
            <person name="Wang W."/>
            <person name="Yuan L."/>
        </authorList>
    </citation>
    <scope>NUCLEOTIDE SEQUENCE [LARGE SCALE GENOMIC DNA]</scope>
    <source>
        <strain evidence="9 10">CGMCC 4.4663</strain>
    </source>
</reference>
<dbReference type="InterPro" id="IPR035906">
    <property type="entry name" value="MetI-like_sf"/>
</dbReference>
<feature type="transmembrane region" description="Helical" evidence="7">
    <location>
        <begin position="191"/>
        <end position="214"/>
    </location>
</feature>
<organism evidence="9 10">
    <name type="scientific">Actinophytocola xinjiangensis</name>
    <dbReference type="NCBI Taxonomy" id="485602"/>
    <lineage>
        <taxon>Bacteria</taxon>
        <taxon>Bacillati</taxon>
        <taxon>Actinomycetota</taxon>
        <taxon>Actinomycetes</taxon>
        <taxon>Pseudonocardiales</taxon>
        <taxon>Pseudonocardiaceae</taxon>
    </lineage>
</organism>
<dbReference type="Gene3D" id="1.10.3720.10">
    <property type="entry name" value="MetI-like"/>
    <property type="match status" value="1"/>
</dbReference>
<gene>
    <name evidence="9" type="ORF">BLA60_17350</name>
</gene>
<dbReference type="Proteomes" id="UP000185696">
    <property type="component" value="Unassembled WGS sequence"/>
</dbReference>
<evidence type="ECO:0000259" key="8">
    <source>
        <dbReference type="PROSITE" id="PS50928"/>
    </source>
</evidence>
<dbReference type="Pfam" id="PF12911">
    <property type="entry name" value="OppC_N"/>
    <property type="match status" value="1"/>
</dbReference>
<dbReference type="InterPro" id="IPR025966">
    <property type="entry name" value="OppC_N"/>
</dbReference>
<proteinExistence type="inferred from homology"/>
<evidence type="ECO:0000256" key="5">
    <source>
        <dbReference type="ARBA" id="ARBA00022989"/>
    </source>
</evidence>
<dbReference type="AlphaFoldDB" id="A0A7Z1AY84"/>
<keyword evidence="3" id="KW-1003">Cell membrane</keyword>
<dbReference type="PANTHER" id="PTHR43386">
    <property type="entry name" value="OLIGOPEPTIDE TRANSPORT SYSTEM PERMEASE PROTEIN APPC"/>
    <property type="match status" value="1"/>
</dbReference>
<keyword evidence="4 7" id="KW-0812">Transmembrane</keyword>